<evidence type="ECO:0000256" key="1">
    <source>
        <dbReference type="ARBA" id="ARBA00006846"/>
    </source>
</evidence>
<dbReference type="InterPro" id="IPR000558">
    <property type="entry name" value="Histone_H2B"/>
</dbReference>
<dbReference type="Gene3D" id="1.10.20.10">
    <property type="entry name" value="Histone, subunit A"/>
    <property type="match status" value="1"/>
</dbReference>
<comment type="caution">
    <text evidence="3">The sequence shown here is derived from an EMBL/GenBank/DDBJ whole genome shotgun (WGS) entry which is preliminary data.</text>
</comment>
<evidence type="ECO:0008006" key="5">
    <source>
        <dbReference type="Google" id="ProtNLM"/>
    </source>
</evidence>
<name>A0A2A2K683_9BILA</name>
<dbReference type="EMBL" id="LIAE01009514">
    <property type="protein sequence ID" value="PAV69415.1"/>
    <property type="molecule type" value="Genomic_DNA"/>
</dbReference>
<evidence type="ECO:0000313" key="3">
    <source>
        <dbReference type="EMBL" id="PAV69415.1"/>
    </source>
</evidence>
<protein>
    <recommendedName>
        <fullName evidence="5">Histone H2A/H2B/H3 domain-containing protein</fullName>
    </recommendedName>
</protein>
<sequence>MRSKTSFTNEFMIDIALPDMPVSGPKMCISSADLLEDAEDVDGVGVELLVLVPLLVAGLRLAARLLDRLLRCRVASTSLLRGSHCRSRKTVTATGSGDRSKSKKSASGGVSTGDKKREQSKQTELFTTHLQNAQTAHPNIAISGKAMTIMNSIVKDVYERIAAEAAKLSNYGKKSTHSA</sequence>
<feature type="region of interest" description="Disordered" evidence="2">
    <location>
        <begin position="86"/>
        <end position="121"/>
    </location>
</feature>
<evidence type="ECO:0000313" key="4">
    <source>
        <dbReference type="Proteomes" id="UP000218231"/>
    </source>
</evidence>
<proteinExistence type="inferred from homology"/>
<dbReference type="GO" id="GO:0003677">
    <property type="term" value="F:DNA binding"/>
    <property type="evidence" value="ECO:0007669"/>
    <property type="project" value="InterPro"/>
</dbReference>
<dbReference type="Proteomes" id="UP000218231">
    <property type="component" value="Unassembled WGS sequence"/>
</dbReference>
<accession>A0A2A2K683</accession>
<dbReference type="InterPro" id="IPR009072">
    <property type="entry name" value="Histone-fold"/>
</dbReference>
<dbReference type="AlphaFoldDB" id="A0A2A2K683"/>
<keyword evidence="4" id="KW-1185">Reference proteome</keyword>
<comment type="similarity">
    <text evidence="1">Belongs to the histone H2B family.</text>
</comment>
<organism evidence="3 4">
    <name type="scientific">Diploscapter pachys</name>
    <dbReference type="NCBI Taxonomy" id="2018661"/>
    <lineage>
        <taxon>Eukaryota</taxon>
        <taxon>Metazoa</taxon>
        <taxon>Ecdysozoa</taxon>
        <taxon>Nematoda</taxon>
        <taxon>Chromadorea</taxon>
        <taxon>Rhabditida</taxon>
        <taxon>Rhabditina</taxon>
        <taxon>Rhabditomorpha</taxon>
        <taxon>Rhabditoidea</taxon>
        <taxon>Rhabditidae</taxon>
        <taxon>Diploscapter</taxon>
    </lineage>
</organism>
<reference evidence="3 4" key="1">
    <citation type="journal article" date="2017" name="Curr. Biol.">
        <title>Genome architecture and evolution of a unichromosomal asexual nematode.</title>
        <authorList>
            <person name="Fradin H."/>
            <person name="Zegar C."/>
            <person name="Gutwein M."/>
            <person name="Lucas J."/>
            <person name="Kovtun M."/>
            <person name="Corcoran D."/>
            <person name="Baugh L.R."/>
            <person name="Kiontke K."/>
            <person name="Gunsalus K."/>
            <person name="Fitch D.H."/>
            <person name="Piano F."/>
        </authorList>
    </citation>
    <scope>NUCLEOTIDE SEQUENCE [LARGE SCALE GENOMIC DNA]</scope>
    <source>
        <strain evidence="3">PF1309</strain>
    </source>
</reference>
<dbReference type="PRINTS" id="PR00621">
    <property type="entry name" value="HISTONEH2B"/>
</dbReference>
<evidence type="ECO:0000256" key="2">
    <source>
        <dbReference type="SAM" id="MobiDB-lite"/>
    </source>
</evidence>
<dbReference type="STRING" id="2018661.A0A2A2K683"/>
<dbReference type="GO" id="GO:0030527">
    <property type="term" value="F:structural constituent of chromatin"/>
    <property type="evidence" value="ECO:0007669"/>
    <property type="project" value="InterPro"/>
</dbReference>
<dbReference type="PANTHER" id="PTHR23428">
    <property type="entry name" value="HISTONE H2B"/>
    <property type="match status" value="1"/>
</dbReference>
<dbReference type="GO" id="GO:0000786">
    <property type="term" value="C:nucleosome"/>
    <property type="evidence" value="ECO:0007669"/>
    <property type="project" value="InterPro"/>
</dbReference>
<dbReference type="SMART" id="SM00427">
    <property type="entry name" value="H2B"/>
    <property type="match status" value="1"/>
</dbReference>
<dbReference type="GO" id="GO:0046982">
    <property type="term" value="F:protein heterodimerization activity"/>
    <property type="evidence" value="ECO:0007669"/>
    <property type="project" value="InterPro"/>
</dbReference>
<gene>
    <name evidence="3" type="ORF">WR25_18826</name>
</gene>
<dbReference type="SUPFAM" id="SSF47113">
    <property type="entry name" value="Histone-fold"/>
    <property type="match status" value="1"/>
</dbReference>